<dbReference type="PROSITE" id="PS50064">
    <property type="entry name" value="ZF_PARP_2"/>
    <property type="match status" value="1"/>
</dbReference>
<evidence type="ECO:0000313" key="7">
    <source>
        <dbReference type="EMBL" id="KAF0733105.1"/>
    </source>
</evidence>
<dbReference type="Proteomes" id="UP000481153">
    <property type="component" value="Unassembled WGS sequence"/>
</dbReference>
<dbReference type="Gene3D" id="3.30.1740.10">
    <property type="entry name" value="Zinc finger, PARP-type"/>
    <property type="match status" value="1"/>
</dbReference>
<keyword evidence="8" id="KW-1185">Reference proteome</keyword>
<dbReference type="GO" id="GO:0008270">
    <property type="term" value="F:zinc ion binding"/>
    <property type="evidence" value="ECO:0007669"/>
    <property type="project" value="UniProtKB-KW"/>
</dbReference>
<organism evidence="7 8">
    <name type="scientific">Aphanomyces euteiches</name>
    <dbReference type="NCBI Taxonomy" id="100861"/>
    <lineage>
        <taxon>Eukaryota</taxon>
        <taxon>Sar</taxon>
        <taxon>Stramenopiles</taxon>
        <taxon>Oomycota</taxon>
        <taxon>Saprolegniomycetes</taxon>
        <taxon>Saprolegniales</taxon>
        <taxon>Verrucalvaceae</taxon>
        <taxon>Aphanomyces</taxon>
    </lineage>
</organism>
<dbReference type="SMART" id="SM01336">
    <property type="entry name" value="zf-PARP"/>
    <property type="match status" value="1"/>
</dbReference>
<evidence type="ECO:0000256" key="2">
    <source>
        <dbReference type="ARBA" id="ARBA00022723"/>
    </source>
</evidence>
<comment type="caution">
    <text evidence="7">The sequence shown here is derived from an EMBL/GenBank/DDBJ whole genome shotgun (WGS) entry which is preliminary data.</text>
</comment>
<evidence type="ECO:0000313" key="8">
    <source>
        <dbReference type="Proteomes" id="UP000481153"/>
    </source>
</evidence>
<keyword evidence="4" id="KW-0862">Zinc</keyword>
<evidence type="ECO:0000256" key="1">
    <source>
        <dbReference type="ARBA" id="ARBA00004123"/>
    </source>
</evidence>
<dbReference type="GO" id="GO:0003677">
    <property type="term" value="F:DNA binding"/>
    <property type="evidence" value="ECO:0007669"/>
    <property type="project" value="InterPro"/>
</dbReference>
<reference evidence="7 8" key="1">
    <citation type="submission" date="2019-07" db="EMBL/GenBank/DDBJ databases">
        <title>Genomics analysis of Aphanomyces spp. identifies a new class of oomycete effector associated with host adaptation.</title>
        <authorList>
            <person name="Gaulin E."/>
        </authorList>
    </citation>
    <scope>NUCLEOTIDE SEQUENCE [LARGE SCALE GENOMIC DNA]</scope>
    <source>
        <strain evidence="7 8">ATCC 201684</strain>
    </source>
</reference>
<name>A0A6G0WZS8_9STRA</name>
<dbReference type="OrthoDB" id="19045at2759"/>
<dbReference type="SUPFAM" id="SSF57716">
    <property type="entry name" value="Glucocorticoid receptor-like (DNA-binding domain)"/>
    <property type="match status" value="1"/>
</dbReference>
<keyword evidence="3" id="KW-0863">Zinc-finger</keyword>
<keyword evidence="2" id="KW-0479">Metal-binding</keyword>
<comment type="subcellular location">
    <subcellularLocation>
        <location evidence="1">Nucleus</location>
    </subcellularLocation>
</comment>
<dbReference type="InterPro" id="IPR001510">
    <property type="entry name" value="Znf_PARP"/>
</dbReference>
<dbReference type="VEuPathDB" id="FungiDB:AeMF1_011239"/>
<feature type="domain" description="PARP-type" evidence="6">
    <location>
        <begin position="15"/>
        <end position="59"/>
    </location>
</feature>
<proteinExistence type="predicted"/>
<sequence length="96" mass="10708">MCASSPWTKSDLPVISVAKQNSTTCQACHERIDVGSIRVGVVFHHVKGYICLDWHHLTCCETPAHLLGAADDLDLLDDKQKQTFQHFVHSQPSLCH</sequence>
<dbReference type="GO" id="GO:0005634">
    <property type="term" value="C:nucleus"/>
    <property type="evidence" value="ECO:0007669"/>
    <property type="project" value="UniProtKB-SubCell"/>
</dbReference>
<evidence type="ECO:0000259" key="6">
    <source>
        <dbReference type="PROSITE" id="PS50064"/>
    </source>
</evidence>
<dbReference type="EMBL" id="VJMJ01000126">
    <property type="protein sequence ID" value="KAF0733105.1"/>
    <property type="molecule type" value="Genomic_DNA"/>
</dbReference>
<dbReference type="AlphaFoldDB" id="A0A6G0WZS8"/>
<evidence type="ECO:0000256" key="4">
    <source>
        <dbReference type="ARBA" id="ARBA00022833"/>
    </source>
</evidence>
<evidence type="ECO:0000256" key="5">
    <source>
        <dbReference type="ARBA" id="ARBA00023242"/>
    </source>
</evidence>
<keyword evidence="5" id="KW-0539">Nucleus</keyword>
<dbReference type="InterPro" id="IPR036957">
    <property type="entry name" value="Znf_PARP_sf"/>
</dbReference>
<gene>
    <name evidence="7" type="ORF">Ae201684_009927</name>
</gene>
<protein>
    <recommendedName>
        <fullName evidence="6">PARP-type domain-containing protein</fullName>
    </recommendedName>
</protein>
<evidence type="ECO:0000256" key="3">
    <source>
        <dbReference type="ARBA" id="ARBA00022771"/>
    </source>
</evidence>
<accession>A0A6G0WZS8</accession>